<evidence type="ECO:0000313" key="1">
    <source>
        <dbReference type="EMBL" id="TDO78335.1"/>
    </source>
</evidence>
<proteinExistence type="predicted"/>
<dbReference type="SUPFAM" id="SSF49899">
    <property type="entry name" value="Concanavalin A-like lectins/glucanases"/>
    <property type="match status" value="1"/>
</dbReference>
<protein>
    <submittedName>
        <fullName evidence="1">Concanavalin A-like lectin/glucanase superfamily protein</fullName>
    </submittedName>
</protein>
<dbReference type="OrthoDB" id="32195at2"/>
<dbReference type="Pfam" id="PF13385">
    <property type="entry name" value="Laminin_G_3"/>
    <property type="match status" value="1"/>
</dbReference>
<evidence type="ECO:0000313" key="2">
    <source>
        <dbReference type="Proteomes" id="UP000295064"/>
    </source>
</evidence>
<name>A0A4V6PTI8_9FIRM</name>
<dbReference type="EMBL" id="SNWX01000028">
    <property type="protein sequence ID" value="TDO78335.1"/>
    <property type="molecule type" value="Genomic_DNA"/>
</dbReference>
<dbReference type="AlphaFoldDB" id="A0A4V6PTI8"/>
<keyword evidence="1" id="KW-0430">Lectin</keyword>
<dbReference type="GO" id="GO:0030246">
    <property type="term" value="F:carbohydrate binding"/>
    <property type="evidence" value="ECO:0007669"/>
    <property type="project" value="UniProtKB-KW"/>
</dbReference>
<sequence length="235" mass="26513">MLQNKLLILFLLIFIISFSFAVSAQKEKLMQEIYAYYPLDGNTIDQGPNKLHGEQINKERSTRDRFGKIGKALSFTGKNDSITLPVNINPEIMPQLTIALWLKVESVDGKSTIISHNDGGYDRSIIINEKKGWNFLSVFAGKNQKVYGALNIPKNKWIFTAGSWNAERSEVSLYLIDQNKNFRVISTNNIKPGKGKDFIKLGGNPASGDFFTGSMDQLMIWDQNLSVEEIKLLVF</sequence>
<comment type="caution">
    <text evidence="1">The sequence shown here is derived from an EMBL/GenBank/DDBJ whole genome shotgun (WGS) entry which is preliminary data.</text>
</comment>
<reference evidence="1 2" key="1">
    <citation type="submission" date="2019-03" db="EMBL/GenBank/DDBJ databases">
        <title>Subsurface microbial communities from deep shales in Ohio and West Virginia, USA.</title>
        <authorList>
            <person name="Wrighton K."/>
        </authorList>
    </citation>
    <scope>NUCLEOTIDE SEQUENCE [LARGE SCALE GENOMIC DNA]</scope>
    <source>
        <strain evidence="1 2">MA284_T2</strain>
    </source>
</reference>
<dbReference type="InterPro" id="IPR013320">
    <property type="entry name" value="ConA-like_dom_sf"/>
</dbReference>
<accession>A0A4V6PTI8</accession>
<gene>
    <name evidence="1" type="ORF">DFR79_1283</name>
</gene>
<dbReference type="Gene3D" id="2.60.120.200">
    <property type="match status" value="1"/>
</dbReference>
<dbReference type="RefSeq" id="WP_133515910.1">
    <property type="nucleotide sequence ID" value="NZ_SNWX01000028.1"/>
</dbReference>
<dbReference type="Proteomes" id="UP000295064">
    <property type="component" value="Unassembled WGS sequence"/>
</dbReference>
<organism evidence="1 2">
    <name type="scientific">Halanaerobium saccharolyticum</name>
    <dbReference type="NCBI Taxonomy" id="43595"/>
    <lineage>
        <taxon>Bacteria</taxon>
        <taxon>Bacillati</taxon>
        <taxon>Bacillota</taxon>
        <taxon>Clostridia</taxon>
        <taxon>Halanaerobiales</taxon>
        <taxon>Halanaerobiaceae</taxon>
        <taxon>Halanaerobium</taxon>
    </lineage>
</organism>